<evidence type="ECO:0000256" key="9">
    <source>
        <dbReference type="PROSITE-ProRule" id="PRU00104"/>
    </source>
</evidence>
<evidence type="ECO:0000256" key="5">
    <source>
        <dbReference type="ARBA" id="ARBA00022723"/>
    </source>
</evidence>
<evidence type="ECO:0000256" key="2">
    <source>
        <dbReference type="ARBA" id="ARBA00004906"/>
    </source>
</evidence>
<evidence type="ECO:0000256" key="1">
    <source>
        <dbReference type="ARBA" id="ARBA00000885"/>
    </source>
</evidence>
<comment type="caution">
    <text evidence="9">Lacks conserved residue(s) required for the propagation of feature annotation.</text>
</comment>
<evidence type="ECO:0000256" key="3">
    <source>
        <dbReference type="ARBA" id="ARBA00012485"/>
    </source>
</evidence>
<dbReference type="InterPro" id="IPR035983">
    <property type="entry name" value="Hect_E3_ubiquitin_ligase"/>
</dbReference>
<feature type="domain" description="HECT" evidence="12">
    <location>
        <begin position="320"/>
        <end position="627"/>
    </location>
</feature>
<keyword evidence="6" id="KW-0863">Zinc-finger</keyword>
<dbReference type="Pfam" id="PF00632">
    <property type="entry name" value="HECT"/>
    <property type="match status" value="1"/>
</dbReference>
<reference evidence="13" key="1">
    <citation type="submission" date="2013-12" db="EMBL/GenBank/DDBJ databases">
        <title>The Genome Sequence of Aphanomyces invadans NJM9701.</title>
        <authorList>
            <consortium name="The Broad Institute Genomics Platform"/>
            <person name="Russ C."/>
            <person name="Tyler B."/>
            <person name="van West P."/>
            <person name="Dieguez-Uribeondo J."/>
            <person name="Young S.K."/>
            <person name="Zeng Q."/>
            <person name="Gargeya S."/>
            <person name="Fitzgerald M."/>
            <person name="Abouelleil A."/>
            <person name="Alvarado L."/>
            <person name="Chapman S.B."/>
            <person name="Gainer-Dewar J."/>
            <person name="Goldberg J."/>
            <person name="Griggs A."/>
            <person name="Gujja S."/>
            <person name="Hansen M."/>
            <person name="Howarth C."/>
            <person name="Imamovic A."/>
            <person name="Ireland A."/>
            <person name="Larimer J."/>
            <person name="McCowan C."/>
            <person name="Murphy C."/>
            <person name="Pearson M."/>
            <person name="Poon T.W."/>
            <person name="Priest M."/>
            <person name="Roberts A."/>
            <person name="Saif S."/>
            <person name="Shea T."/>
            <person name="Sykes S."/>
            <person name="Wortman J."/>
            <person name="Nusbaum C."/>
            <person name="Birren B."/>
        </authorList>
    </citation>
    <scope>NUCLEOTIDE SEQUENCE [LARGE SCALE GENOMIC DNA]</scope>
    <source>
        <strain evidence="13">NJM9701</strain>
    </source>
</reference>
<feature type="compositionally biased region" description="Basic and acidic residues" evidence="10">
    <location>
        <begin position="663"/>
        <end position="675"/>
    </location>
</feature>
<dbReference type="AlphaFoldDB" id="A0A024UNX0"/>
<evidence type="ECO:0000256" key="4">
    <source>
        <dbReference type="ARBA" id="ARBA00022679"/>
    </source>
</evidence>
<dbReference type="PROSITE" id="PS01358">
    <property type="entry name" value="ZF_RANBP2_1"/>
    <property type="match status" value="1"/>
</dbReference>
<dbReference type="RefSeq" id="XP_008863416.1">
    <property type="nucleotide sequence ID" value="XM_008865194.1"/>
</dbReference>
<evidence type="ECO:0000256" key="8">
    <source>
        <dbReference type="ARBA" id="ARBA00022833"/>
    </source>
</evidence>
<dbReference type="VEuPathDB" id="FungiDB:H310_01867"/>
<keyword evidence="5" id="KW-0479">Metal-binding</keyword>
<dbReference type="STRING" id="157072.A0A024UNX0"/>
<dbReference type="PANTHER" id="PTHR11254">
    <property type="entry name" value="HECT DOMAIN UBIQUITIN-PROTEIN LIGASE"/>
    <property type="match status" value="1"/>
</dbReference>
<dbReference type="InterPro" id="IPR001876">
    <property type="entry name" value="Znf_RanBP2"/>
</dbReference>
<dbReference type="GO" id="GO:0006511">
    <property type="term" value="P:ubiquitin-dependent protein catabolic process"/>
    <property type="evidence" value="ECO:0007669"/>
    <property type="project" value="TreeGrafter"/>
</dbReference>
<dbReference type="SMART" id="SM00119">
    <property type="entry name" value="HECTc"/>
    <property type="match status" value="1"/>
</dbReference>
<dbReference type="GeneID" id="20078917"/>
<keyword evidence="11" id="KW-0812">Transmembrane</keyword>
<organism evidence="13">
    <name type="scientific">Aphanomyces invadans</name>
    <dbReference type="NCBI Taxonomy" id="157072"/>
    <lineage>
        <taxon>Eukaryota</taxon>
        <taxon>Sar</taxon>
        <taxon>Stramenopiles</taxon>
        <taxon>Oomycota</taxon>
        <taxon>Saprolegniomycetes</taxon>
        <taxon>Saprolegniales</taxon>
        <taxon>Verrucalvaceae</taxon>
        <taxon>Aphanomyces</taxon>
    </lineage>
</organism>
<evidence type="ECO:0000256" key="6">
    <source>
        <dbReference type="ARBA" id="ARBA00022771"/>
    </source>
</evidence>
<protein>
    <recommendedName>
        <fullName evidence="3">HECT-type E3 ubiquitin transferase</fullName>
        <ecNumber evidence="3">2.3.2.26</ecNumber>
    </recommendedName>
</protein>
<keyword evidence="4" id="KW-0808">Transferase</keyword>
<dbReference type="InterPro" id="IPR000569">
    <property type="entry name" value="HECT_dom"/>
</dbReference>
<feature type="region of interest" description="Disordered" evidence="10">
    <location>
        <begin position="642"/>
        <end position="675"/>
    </location>
</feature>
<keyword evidence="11" id="KW-1133">Transmembrane helix</keyword>
<name>A0A024UNX0_9STRA</name>
<evidence type="ECO:0000256" key="7">
    <source>
        <dbReference type="ARBA" id="ARBA00022786"/>
    </source>
</evidence>
<gene>
    <name evidence="13" type="ORF">H310_01867</name>
</gene>
<dbReference type="OrthoDB" id="423283at2759"/>
<keyword evidence="7 9" id="KW-0833">Ubl conjugation pathway</keyword>
<proteinExistence type="predicted"/>
<dbReference type="InterPro" id="IPR050409">
    <property type="entry name" value="E3_ubiq-protein_ligase"/>
</dbReference>
<comment type="pathway">
    <text evidence="2">Protein modification; protein ubiquitination.</text>
</comment>
<evidence type="ECO:0000256" key="11">
    <source>
        <dbReference type="SAM" id="Phobius"/>
    </source>
</evidence>
<keyword evidence="8" id="KW-0862">Zinc</keyword>
<accession>A0A024UNX0</accession>
<evidence type="ECO:0000259" key="12">
    <source>
        <dbReference type="PROSITE" id="PS50237"/>
    </source>
</evidence>
<dbReference type="EC" id="2.3.2.26" evidence="3"/>
<keyword evidence="11" id="KW-0472">Membrane</keyword>
<dbReference type="Gene3D" id="3.30.2410.10">
    <property type="entry name" value="Hect, E3 ligase catalytic domain"/>
    <property type="match status" value="1"/>
</dbReference>
<sequence>MGTASTDVAIIGAAMMLLLIIMGYCFVRIVISQKGQHVDPNFFRRVPLMEEDFLGALYGLNRNDIEELMCDVEKWNCGVCAFANIPDATSCALCETKPGIVVTENGVGPELLHPTNLTPMQLSARTRKQWLRTLDASGQIVWSQMTNATTDDKYFVVTATLPTVSEIDIYAVADTNVGDQVQIVVDEPSSEPPTTDATHRTSHSQKIDDAVDEALASRMSLERDSIELVDMTRPEQQVRVELAFQPLSMDSAGRTLVGTTLPPWLVRQVDALTNEHFSVKYLALLSLLRANMDYGYSKLKVYRERIYEESMQLLQLLGPLHRCARTRIELLGEAGVDAGGLQREWYTLFTQAVFEPSAGLFVATDSYGYTLNPASNSAGDLAKFRAVGRLLARSILDEQVLPFHFTVPLFKMILGTPLSMTDMLYTDKQIYTSLKFVESSADVESLCLDFSVALASGEVVELMPNGQDIMVTARNQTEYVQRMLQYLLFDRIQPQLQSLLTGLFEILPQHYLIMFDHKELELVLCGVTEIDVADWKQFTATSMTLRRGGEHSIKMEWFWEIVTAMSTQDRAKLLQFATGSTRVPVQGTFRHVDDVLLSQRRRIQGPDELRWSPVSVLGEGDRLPPRHPAASPCVLQPNRLALVPDQGHDGRRPQDSGAVSNVRLHDGVRELGKES</sequence>
<comment type="catalytic activity">
    <reaction evidence="1">
        <text>S-ubiquitinyl-[E2 ubiquitin-conjugating enzyme]-L-cysteine + [acceptor protein]-L-lysine = [E2 ubiquitin-conjugating enzyme]-L-cysteine + N(6)-ubiquitinyl-[acceptor protein]-L-lysine.</text>
        <dbReference type="EC" id="2.3.2.26"/>
    </reaction>
</comment>
<dbReference type="PANTHER" id="PTHR11254:SF440">
    <property type="entry name" value="E3 UBIQUITIN-PROTEIN LIGASE NEDD-4"/>
    <property type="match status" value="1"/>
</dbReference>
<evidence type="ECO:0000256" key="10">
    <source>
        <dbReference type="SAM" id="MobiDB-lite"/>
    </source>
</evidence>
<dbReference type="Gene3D" id="3.90.1750.10">
    <property type="entry name" value="Hect, E3 ligase catalytic domains"/>
    <property type="match status" value="1"/>
</dbReference>
<dbReference type="EMBL" id="KI913954">
    <property type="protein sequence ID" value="ETW07323.1"/>
    <property type="molecule type" value="Genomic_DNA"/>
</dbReference>
<dbReference type="eggNOG" id="KOG0940">
    <property type="taxonomic scope" value="Eukaryota"/>
</dbReference>
<dbReference type="GO" id="GO:0008270">
    <property type="term" value="F:zinc ion binding"/>
    <property type="evidence" value="ECO:0007669"/>
    <property type="project" value="UniProtKB-KW"/>
</dbReference>
<dbReference type="GO" id="GO:0061630">
    <property type="term" value="F:ubiquitin protein ligase activity"/>
    <property type="evidence" value="ECO:0007669"/>
    <property type="project" value="UniProtKB-EC"/>
</dbReference>
<dbReference type="PROSITE" id="PS50237">
    <property type="entry name" value="HECT"/>
    <property type="match status" value="1"/>
</dbReference>
<dbReference type="Gene3D" id="3.30.2160.10">
    <property type="entry name" value="Hect, E3 ligase catalytic domain"/>
    <property type="match status" value="1"/>
</dbReference>
<feature type="transmembrane region" description="Helical" evidence="11">
    <location>
        <begin position="6"/>
        <end position="27"/>
    </location>
</feature>
<dbReference type="SUPFAM" id="SSF56204">
    <property type="entry name" value="Hect, E3 ligase catalytic domain"/>
    <property type="match status" value="1"/>
</dbReference>
<dbReference type="GO" id="GO:0005737">
    <property type="term" value="C:cytoplasm"/>
    <property type="evidence" value="ECO:0007669"/>
    <property type="project" value="TreeGrafter"/>
</dbReference>
<evidence type="ECO:0000313" key="13">
    <source>
        <dbReference type="EMBL" id="ETW07323.1"/>
    </source>
</evidence>
<dbReference type="GO" id="GO:0016567">
    <property type="term" value="P:protein ubiquitination"/>
    <property type="evidence" value="ECO:0007669"/>
    <property type="project" value="TreeGrafter"/>
</dbReference>